<name>A0A085NRG8_9BILA</name>
<feature type="domain" description="PHD-type" evidence="5">
    <location>
        <begin position="160"/>
        <end position="211"/>
    </location>
</feature>
<dbReference type="PANTHER" id="PTHR13793:SF160">
    <property type="entry name" value="PHD FINGER PROTEIN RHINOCEROS"/>
    <property type="match status" value="1"/>
</dbReference>
<dbReference type="SUPFAM" id="SSF57903">
    <property type="entry name" value="FYVE/PHD zinc finger"/>
    <property type="match status" value="1"/>
</dbReference>
<keyword evidence="1" id="KW-0479">Metal-binding</keyword>
<dbReference type="PROSITE" id="PS51805">
    <property type="entry name" value="EPHD"/>
    <property type="match status" value="1"/>
</dbReference>
<keyword evidence="3" id="KW-0862">Zinc</keyword>
<dbReference type="InterPro" id="IPR013083">
    <property type="entry name" value="Znf_RING/FYVE/PHD"/>
</dbReference>
<evidence type="ECO:0000313" key="8">
    <source>
        <dbReference type="EMBL" id="KFD72064.1"/>
    </source>
</evidence>
<dbReference type="PANTHER" id="PTHR13793">
    <property type="entry name" value="PHD FINGER PROTEINS"/>
    <property type="match status" value="1"/>
</dbReference>
<gene>
    <name evidence="7" type="ORF">M513_00472</name>
    <name evidence="8" type="ORF">M514_00472</name>
</gene>
<dbReference type="InterPro" id="IPR011011">
    <property type="entry name" value="Znf_FYVE_PHD"/>
</dbReference>
<dbReference type="PROSITE" id="PS50016">
    <property type="entry name" value="ZF_PHD_2"/>
    <property type="match status" value="1"/>
</dbReference>
<dbReference type="AlphaFoldDB" id="A0A085NRG8"/>
<keyword evidence="2 4" id="KW-0863">Zinc-finger</keyword>
<protein>
    <recommendedName>
        <fullName evidence="10">PHD-type domain-containing protein</fullName>
    </recommendedName>
</protein>
<dbReference type="Proteomes" id="UP000030758">
    <property type="component" value="Unassembled WGS sequence"/>
</dbReference>
<dbReference type="GO" id="GO:0008270">
    <property type="term" value="F:zinc ion binding"/>
    <property type="evidence" value="ECO:0007669"/>
    <property type="project" value="UniProtKB-KW"/>
</dbReference>
<evidence type="ECO:0000313" key="7">
    <source>
        <dbReference type="EMBL" id="KFD58779.1"/>
    </source>
</evidence>
<dbReference type="Pfam" id="PF13832">
    <property type="entry name" value="zf-HC5HC2H_2"/>
    <property type="match status" value="1"/>
</dbReference>
<dbReference type="PROSITE" id="PS01359">
    <property type="entry name" value="ZF_PHD_1"/>
    <property type="match status" value="1"/>
</dbReference>
<dbReference type="SMART" id="SM00249">
    <property type="entry name" value="PHD"/>
    <property type="match status" value="2"/>
</dbReference>
<dbReference type="Proteomes" id="UP000030764">
    <property type="component" value="Unassembled WGS sequence"/>
</dbReference>
<reference evidence="8 9" key="1">
    <citation type="journal article" date="2014" name="Nat. Genet.">
        <title>Genome and transcriptome of the porcine whipworm Trichuris suis.</title>
        <authorList>
            <person name="Jex A.R."/>
            <person name="Nejsum P."/>
            <person name="Schwarz E.M."/>
            <person name="Hu L."/>
            <person name="Young N.D."/>
            <person name="Hall R.S."/>
            <person name="Korhonen P.K."/>
            <person name="Liao S."/>
            <person name="Thamsborg S."/>
            <person name="Xia J."/>
            <person name="Xu P."/>
            <person name="Wang S."/>
            <person name="Scheerlinck J.P."/>
            <person name="Hofmann A."/>
            <person name="Sternberg P.W."/>
            <person name="Wang J."/>
            <person name="Gasser R.B."/>
        </authorList>
    </citation>
    <scope>NUCLEOTIDE SEQUENCE [LARGE SCALE GENOMIC DNA]</scope>
    <source>
        <strain evidence="8">DCEP-RM93F</strain>
        <strain evidence="7">DCEP-RM93M</strain>
    </source>
</reference>
<dbReference type="EMBL" id="KL367479">
    <property type="protein sequence ID" value="KFD72064.1"/>
    <property type="molecule type" value="Genomic_DNA"/>
</dbReference>
<dbReference type="GO" id="GO:0006357">
    <property type="term" value="P:regulation of transcription by RNA polymerase II"/>
    <property type="evidence" value="ECO:0007669"/>
    <property type="project" value="TreeGrafter"/>
</dbReference>
<evidence type="ECO:0000256" key="4">
    <source>
        <dbReference type="PROSITE-ProRule" id="PRU00146"/>
    </source>
</evidence>
<dbReference type="Pfam" id="PF13831">
    <property type="entry name" value="PHD_2"/>
    <property type="match status" value="1"/>
</dbReference>
<dbReference type="InterPro" id="IPR034732">
    <property type="entry name" value="EPHD"/>
</dbReference>
<accession>A0A085NRG8</accession>
<evidence type="ECO:0000259" key="5">
    <source>
        <dbReference type="PROSITE" id="PS50016"/>
    </source>
</evidence>
<organism evidence="8">
    <name type="scientific">Trichuris suis</name>
    <name type="common">pig whipworm</name>
    <dbReference type="NCBI Taxonomy" id="68888"/>
    <lineage>
        <taxon>Eukaryota</taxon>
        <taxon>Metazoa</taxon>
        <taxon>Ecdysozoa</taxon>
        <taxon>Nematoda</taxon>
        <taxon>Enoplea</taxon>
        <taxon>Dorylaimia</taxon>
        <taxon>Trichinellida</taxon>
        <taxon>Trichuridae</taxon>
        <taxon>Trichuris</taxon>
    </lineage>
</organism>
<evidence type="ECO:0008006" key="10">
    <source>
        <dbReference type="Google" id="ProtNLM"/>
    </source>
</evidence>
<dbReference type="Gene3D" id="3.30.40.10">
    <property type="entry name" value="Zinc/RING finger domain, C3HC4 (zinc finger)"/>
    <property type="match status" value="2"/>
</dbReference>
<dbReference type="CDD" id="cd15492">
    <property type="entry name" value="PHD_BRPF_JADE_like"/>
    <property type="match status" value="1"/>
</dbReference>
<dbReference type="InterPro" id="IPR001965">
    <property type="entry name" value="Znf_PHD"/>
</dbReference>
<dbReference type="InterPro" id="IPR019787">
    <property type="entry name" value="Znf_PHD-finger"/>
</dbReference>
<sequence>MIDSCLEMEKTLNFLVKVARVQEEHPVVEEVVRYDLISKMHRKITPEEAKTERKLVDKWRPEYEEPIVEPLPSEHPEPVVLAINPLEAFRRRKLRLKPETRLNLVGDYSADQLDRGFVAKCNEYYNVGMKVDDVRRAFIHYEFALLDVERQLRRQCGQSGVLCCICRSAEEEQQNEILYCSKCDVVVHQACYGLDRKPQKGKFLCDMCCLGLDEACGFCSRHFGAMKFDQTLQMWYHVSCALWLPEVRFHDWSKMRGLYFVKPKWNMYVCSICRRMNGMTIQCKAKSCMVRYHASCAQEAGYKMDYVLLDKNVQLKSYCPQHRSAVPSCRAPCIMQFSMNVYVPDVTECCHYLLARHWLARKIFYPFFEIHWYDSRMPIRNDPPELLELEDRVRIKLEFMCAVDLEGPVFTGPVFAPSSCQFEHYFSKLNDKLDPKMKRKLCANGDRAFLWGSDPRSPLLPIKEYFTLLWSAARKVESIRDFSLFVPADCSLANSKSQAGTSGKGTWKDVKAALDEIVTDDEAPMVTRRLAAAKPSAPRKRKKEWKKPAANMCLMIAEAKSVGSKSRKGDKTFQPPSPVKEHASSRVLRKAIGGAAVGVHSMKLDSQDANEVNLFSDSSTDLPCSSKRFDAVTTCRRSSRKGFLTDGLLWIYIYIYIFFDVSVKLTWKAAQVRSMRATRNSKITISRGVKIKEELVEIYTATEYLCVERSSVCYKARLSNEEEMGAVTSSCDGEQTVFRYFPLFVASYRPVFSLTEPLEIWLLEHEDKITGDHPGADILTKLKTDKANANYLSFITSYLKAKKASEARLKRNEASKRRVRRVVTFAKEIRTYERSGTPARVLRRSPRLAEMARKGYK</sequence>
<keyword evidence="9" id="KW-1185">Reference proteome</keyword>
<evidence type="ECO:0000256" key="3">
    <source>
        <dbReference type="ARBA" id="ARBA00022833"/>
    </source>
</evidence>
<dbReference type="InterPro" id="IPR019786">
    <property type="entry name" value="Zinc_finger_PHD-type_CS"/>
</dbReference>
<evidence type="ECO:0000259" key="6">
    <source>
        <dbReference type="PROSITE" id="PS51805"/>
    </source>
</evidence>
<proteinExistence type="predicted"/>
<evidence type="ECO:0000256" key="2">
    <source>
        <dbReference type="ARBA" id="ARBA00022771"/>
    </source>
</evidence>
<evidence type="ECO:0000313" key="9">
    <source>
        <dbReference type="Proteomes" id="UP000030764"/>
    </source>
</evidence>
<dbReference type="InterPro" id="IPR050701">
    <property type="entry name" value="Histone_Mod_Regulator"/>
</dbReference>
<evidence type="ECO:0000256" key="1">
    <source>
        <dbReference type="ARBA" id="ARBA00022723"/>
    </source>
</evidence>
<feature type="domain" description="PHD-type" evidence="6">
    <location>
        <begin position="213"/>
        <end position="323"/>
    </location>
</feature>
<dbReference type="EMBL" id="KL363183">
    <property type="protein sequence ID" value="KFD58779.1"/>
    <property type="molecule type" value="Genomic_DNA"/>
</dbReference>